<evidence type="ECO:0000256" key="1">
    <source>
        <dbReference type="ARBA" id="ARBA00022729"/>
    </source>
</evidence>
<dbReference type="Proteomes" id="UP000183071">
    <property type="component" value="Unassembled WGS sequence"/>
</dbReference>
<organism evidence="3 5">
    <name type="scientific">Polaribacter dokdonensis DSW-5</name>
    <dbReference type="NCBI Taxonomy" id="1300348"/>
    <lineage>
        <taxon>Bacteria</taxon>
        <taxon>Pseudomonadati</taxon>
        <taxon>Bacteroidota</taxon>
        <taxon>Flavobacteriia</taxon>
        <taxon>Flavobacteriales</taxon>
        <taxon>Flavobacteriaceae</taxon>
    </lineage>
</organism>
<dbReference type="Pfam" id="PF07593">
    <property type="entry name" value="UnbV_ASPIC"/>
    <property type="match status" value="1"/>
</dbReference>
<comment type="caution">
    <text evidence="3">The sequence shown here is derived from an EMBL/GenBank/DDBJ whole genome shotgun (WGS) entry which is preliminary data.</text>
</comment>
<reference evidence="3 5" key="1">
    <citation type="submission" date="2015-07" db="EMBL/GenBank/DDBJ databases">
        <title>Genome of Polaribacter dokdonenesis DSW-5, isolated from seawater off Dokdo in Korea.</title>
        <authorList>
            <person name="Yoon K."/>
            <person name="Song J.Y."/>
            <person name="Kim J.F."/>
        </authorList>
    </citation>
    <scope>NUCLEOTIDE SEQUENCE [LARGE SCALE GENOMIC DNA]</scope>
    <source>
        <strain evidence="3 5">DSW-5</strain>
    </source>
</reference>
<dbReference type="InterPro" id="IPR027039">
    <property type="entry name" value="Crtac1"/>
</dbReference>
<evidence type="ECO:0000313" key="6">
    <source>
        <dbReference type="Proteomes" id="UP000183071"/>
    </source>
</evidence>
<reference evidence="4 6" key="2">
    <citation type="submission" date="2016-10" db="EMBL/GenBank/DDBJ databases">
        <authorList>
            <person name="Varghese N."/>
            <person name="Submissions S."/>
        </authorList>
    </citation>
    <scope>NUCLEOTIDE SEQUENCE [LARGE SCALE GENOMIC DNA]</scope>
    <source>
        <strain evidence="4 6">DSW-5</strain>
    </source>
</reference>
<proteinExistence type="predicted"/>
<evidence type="ECO:0000313" key="3">
    <source>
        <dbReference type="EMBL" id="KOY50557.1"/>
    </source>
</evidence>
<dbReference type="InterPro" id="IPR013517">
    <property type="entry name" value="FG-GAP"/>
</dbReference>
<dbReference type="Gene3D" id="2.130.10.130">
    <property type="entry name" value="Integrin alpha, N-terminal"/>
    <property type="match status" value="3"/>
</dbReference>
<dbReference type="EMBL" id="FNUE01000002">
    <property type="protein sequence ID" value="SEE60721.1"/>
    <property type="molecule type" value="Genomic_DNA"/>
</dbReference>
<accession>A0A0N0CEK5</accession>
<dbReference type="Pfam" id="PF13517">
    <property type="entry name" value="FG-GAP_3"/>
    <property type="match status" value="4"/>
</dbReference>
<dbReference type="PATRIC" id="fig|1300348.6.peg.119"/>
<dbReference type="STRING" id="1300348.I602_117"/>
<evidence type="ECO:0000313" key="4">
    <source>
        <dbReference type="EMBL" id="SEE60721.1"/>
    </source>
</evidence>
<dbReference type="PANTHER" id="PTHR16026">
    <property type="entry name" value="CARTILAGE ACIDIC PROTEIN 1"/>
    <property type="match status" value="1"/>
</dbReference>
<dbReference type="AlphaFoldDB" id="A0A0N0CEK5"/>
<dbReference type="InterPro" id="IPR011519">
    <property type="entry name" value="UnbV_ASPIC"/>
</dbReference>
<sequence length="1087" mass="123147">MTINYRICVILLIIFTSCKDVKNDKTLFLEKNNSGITFSNDLLVTEALNPYTYKNFYNGGGVALGDINNDGLDDIFFTGNLVDNQLYLNKGNFQFEDITKTAKVASKDSWCSGVSFVDINNDGFLDIYVCKAGPPREENRHNELYINNGDLTFSEQSAKYGLNITGLAVQANFFDYDKDGDLDCYLLNNSIRSVGNYDFIKNQRDVPSINGNKLLRNDDGFFTDVSKEANIYSSAIGFGLGITVSDYDNDSWPDIFVSNDFFERDYLYINQKDGTFKEELTSQMESISMGSMGADAADLNNDSFTDIMVTEMLPKNLDRQRTKTIFESWNKYDAAVKNGYHHQFSRNALHQNLGKSKFLEVSRFSNVSNSEWSWSSLLFDADNDGLKDVFISNGIYKDLLDRDYLNYMEDGKRIKEMIKNGSDVIQNLIELMPSKALPNSMHKNLGDFNFEDKTNDWGLQKPSFSNGSAYSDLDNDGDLDLVVNNVNMPAFIYENQTDSTQNKSVAVKLLGGAKNKFAIGAKAEIYYDNKYSVLENYPSRGFQSSVSTNLVFGVGNTDKIDSLKITWPNSSISLFKSLKTNKQYTYNQPNTNNEYDFLTSNSERSFISKKTSLFDFKHQENKFVDFNREQLLPEMFSNEGPNVASADVNKDGKLDYYIGGAKGQLGQLFLSQNSDEFISVSQPFITNKSSEDTDAVFFDSDNDGDLDLYVTSGGKSYSKFDFLLHDRLYINDGLGNFTKAQNGLPFKQPISSSTVSTYDYDNDGDEDIFIGERFKVEAYGLPVNGYLLENKGNNNFVISEQLDLQNLGLITDSEWKDINKDGLKDLIISGEWMPISIFLNIEGQLVNKTIEYQLQNYSGFWKTFKTVDIDNDGDLDIIAGNKGENTFFKNNLRIYISDFDNNGKVEQIICYAKNGKYYPILDRDELISQIVSLKTKLRYYKDYANASMATIFTKEQLEKAIFRDITVTKSALFLNENNTFTMHSLPNEIQYSNIEAIETLDVNNDGILDVLFGGNQYLVKPQFGRQDASYGWLMLGNDYGSQFGAVTSLDIKGQIRDFHKTKINNKNYIITTINNENLVFLKVNDNN</sequence>
<dbReference type="EMBL" id="LGBR01000001">
    <property type="protein sequence ID" value="KOY50557.1"/>
    <property type="molecule type" value="Genomic_DNA"/>
</dbReference>
<name>A0A0N0CEK5_9FLAO</name>
<dbReference type="InterPro" id="IPR028994">
    <property type="entry name" value="Integrin_alpha_N"/>
</dbReference>
<protein>
    <submittedName>
        <fullName evidence="4">Repeat domain-containing protein</fullName>
    </submittedName>
    <submittedName>
        <fullName evidence="3">Secreted protein</fullName>
    </submittedName>
</protein>
<keyword evidence="1" id="KW-0732">Signal</keyword>
<evidence type="ECO:0000259" key="2">
    <source>
        <dbReference type="Pfam" id="PF07593"/>
    </source>
</evidence>
<gene>
    <name evidence="3" type="ORF">I602_117</name>
    <name evidence="4" type="ORF">SAMN05444353_2683</name>
</gene>
<keyword evidence="6" id="KW-1185">Reference proteome</keyword>
<evidence type="ECO:0000313" key="5">
    <source>
        <dbReference type="Proteomes" id="UP000037716"/>
    </source>
</evidence>
<dbReference type="PANTHER" id="PTHR16026:SF0">
    <property type="entry name" value="CARTILAGE ACIDIC PROTEIN 1"/>
    <property type="match status" value="1"/>
</dbReference>
<dbReference type="OrthoDB" id="9816120at2"/>
<dbReference type="PROSITE" id="PS51257">
    <property type="entry name" value="PROKAR_LIPOPROTEIN"/>
    <property type="match status" value="1"/>
</dbReference>
<dbReference type="SUPFAM" id="SSF69318">
    <property type="entry name" value="Integrin alpha N-terminal domain"/>
    <property type="match status" value="3"/>
</dbReference>
<feature type="domain" description="ASPIC/UnbV" evidence="2">
    <location>
        <begin position="518"/>
        <end position="585"/>
    </location>
</feature>
<dbReference type="RefSeq" id="WP_053972841.1">
    <property type="nucleotide sequence ID" value="NZ_FNUE01000002.1"/>
</dbReference>
<dbReference type="Proteomes" id="UP000037716">
    <property type="component" value="Unassembled WGS sequence"/>
</dbReference>